<dbReference type="InterPro" id="IPR027417">
    <property type="entry name" value="P-loop_NTPase"/>
</dbReference>
<evidence type="ECO:0000259" key="3">
    <source>
        <dbReference type="PROSITE" id="PS50943"/>
    </source>
</evidence>
<comment type="caution">
    <text evidence="4">The sequence shown here is derived from an EMBL/GenBank/DDBJ whole genome shotgun (WGS) entry which is preliminary data.</text>
</comment>
<gene>
    <name evidence="4" type="ORF">SYYSPA8_13470</name>
</gene>
<dbReference type="InterPro" id="IPR001680">
    <property type="entry name" value="WD40_rpt"/>
</dbReference>
<protein>
    <submittedName>
        <fullName evidence="4">Helix-turn-helix domain-containing protein</fullName>
    </submittedName>
</protein>
<feature type="compositionally biased region" description="Low complexity" evidence="2">
    <location>
        <begin position="987"/>
        <end position="1000"/>
    </location>
</feature>
<dbReference type="PROSITE" id="PS50943">
    <property type="entry name" value="HTH_CROC1"/>
    <property type="match status" value="1"/>
</dbReference>
<feature type="repeat" description="WD" evidence="1">
    <location>
        <begin position="1161"/>
        <end position="1194"/>
    </location>
</feature>
<evidence type="ECO:0000313" key="4">
    <source>
        <dbReference type="EMBL" id="GLF95313.1"/>
    </source>
</evidence>
<feature type="compositionally biased region" description="Basic and acidic residues" evidence="2">
    <location>
        <begin position="162"/>
        <end position="187"/>
    </location>
</feature>
<name>A0ABQ5NY87_9ACTN</name>
<feature type="region of interest" description="Disordered" evidence="2">
    <location>
        <begin position="987"/>
        <end position="1011"/>
    </location>
</feature>
<dbReference type="PROSITE" id="PS50082">
    <property type="entry name" value="WD_REPEATS_2"/>
    <property type="match status" value="2"/>
</dbReference>
<dbReference type="Pfam" id="PF00400">
    <property type="entry name" value="WD40"/>
    <property type="match status" value="2"/>
</dbReference>
<dbReference type="Pfam" id="PF20703">
    <property type="entry name" value="nSTAND1"/>
    <property type="match status" value="1"/>
</dbReference>
<keyword evidence="1" id="KW-0853">WD repeat</keyword>
<feature type="region of interest" description="Disordered" evidence="2">
    <location>
        <begin position="162"/>
        <end position="191"/>
    </location>
</feature>
<feature type="region of interest" description="Disordered" evidence="2">
    <location>
        <begin position="229"/>
        <end position="248"/>
    </location>
</feature>
<dbReference type="InterPro" id="IPR049052">
    <property type="entry name" value="nSTAND1"/>
</dbReference>
<dbReference type="Proteomes" id="UP001291653">
    <property type="component" value="Unassembled WGS sequence"/>
</dbReference>
<organism evidence="4 5">
    <name type="scientific">Streptomyces yaizuensis</name>
    <dbReference type="NCBI Taxonomy" id="2989713"/>
    <lineage>
        <taxon>Bacteria</taxon>
        <taxon>Bacillati</taxon>
        <taxon>Actinomycetota</taxon>
        <taxon>Actinomycetes</taxon>
        <taxon>Kitasatosporales</taxon>
        <taxon>Streptomycetaceae</taxon>
        <taxon>Streptomyces</taxon>
    </lineage>
</organism>
<proteinExistence type="predicted"/>
<dbReference type="InterPro" id="IPR001387">
    <property type="entry name" value="Cro/C1-type_HTH"/>
</dbReference>
<dbReference type="PANTHER" id="PTHR19879">
    <property type="entry name" value="TRANSCRIPTION INITIATION FACTOR TFIID"/>
    <property type="match status" value="1"/>
</dbReference>
<dbReference type="Pfam" id="PF01381">
    <property type="entry name" value="HTH_3"/>
    <property type="match status" value="1"/>
</dbReference>
<dbReference type="InterPro" id="IPR015943">
    <property type="entry name" value="WD40/YVTN_repeat-like_dom_sf"/>
</dbReference>
<dbReference type="InterPro" id="IPR010982">
    <property type="entry name" value="Lambda_DNA-bd_dom_sf"/>
</dbReference>
<dbReference type="SMART" id="SM00530">
    <property type="entry name" value="HTH_XRE"/>
    <property type="match status" value="1"/>
</dbReference>
<dbReference type="InterPro" id="IPR011047">
    <property type="entry name" value="Quinoprotein_ADH-like_sf"/>
</dbReference>
<keyword evidence="5" id="KW-1185">Reference proteome</keyword>
<accession>A0ABQ5NY87</accession>
<dbReference type="SMART" id="SM00320">
    <property type="entry name" value="WD40"/>
    <property type="match status" value="3"/>
</dbReference>
<dbReference type="RefSeq" id="WP_323447354.1">
    <property type="nucleotide sequence ID" value="NZ_BSBI01000004.1"/>
</dbReference>
<evidence type="ECO:0000256" key="2">
    <source>
        <dbReference type="SAM" id="MobiDB-lite"/>
    </source>
</evidence>
<dbReference type="SUPFAM" id="SSF47413">
    <property type="entry name" value="lambda repressor-like DNA-binding domains"/>
    <property type="match status" value="1"/>
</dbReference>
<evidence type="ECO:0000256" key="1">
    <source>
        <dbReference type="PROSITE-ProRule" id="PRU00221"/>
    </source>
</evidence>
<dbReference type="PANTHER" id="PTHR19879:SF9">
    <property type="entry name" value="TRANSCRIPTION INITIATION FACTOR TFIID SUBUNIT 5"/>
    <property type="match status" value="1"/>
</dbReference>
<dbReference type="Gene3D" id="1.10.260.40">
    <property type="entry name" value="lambda repressor-like DNA-binding domains"/>
    <property type="match status" value="1"/>
</dbReference>
<dbReference type="SUPFAM" id="SSF52540">
    <property type="entry name" value="P-loop containing nucleoside triphosphate hydrolases"/>
    <property type="match status" value="1"/>
</dbReference>
<dbReference type="EMBL" id="BSBI01000004">
    <property type="protein sequence ID" value="GLF95313.1"/>
    <property type="molecule type" value="Genomic_DNA"/>
</dbReference>
<evidence type="ECO:0000313" key="5">
    <source>
        <dbReference type="Proteomes" id="UP001291653"/>
    </source>
</evidence>
<dbReference type="SUPFAM" id="SSF50998">
    <property type="entry name" value="Quinoprotein alcohol dehydrogenase-like"/>
    <property type="match status" value="1"/>
</dbReference>
<feature type="domain" description="HTH cro/C1-type" evidence="3">
    <location>
        <begin position="23"/>
        <end position="78"/>
    </location>
</feature>
<feature type="repeat" description="WD" evidence="1">
    <location>
        <begin position="1199"/>
        <end position="1240"/>
    </location>
</feature>
<dbReference type="CDD" id="cd00093">
    <property type="entry name" value="HTH_XRE"/>
    <property type="match status" value="1"/>
</dbReference>
<reference evidence="4 5" key="1">
    <citation type="submission" date="2022-10" db="EMBL/GenBank/DDBJ databases">
        <title>Draft genome sequence of Streptomyces sp. YSPA8.</title>
        <authorList>
            <person name="Moriuchi R."/>
            <person name="Dohra H."/>
            <person name="Yamamura H."/>
            <person name="Kodani S."/>
        </authorList>
    </citation>
    <scope>NUCLEOTIDE SEQUENCE [LARGE SCALE GENOMIC DNA]</scope>
    <source>
        <strain evidence="4 5">YSPA8</strain>
    </source>
</reference>
<dbReference type="Gene3D" id="2.130.10.10">
    <property type="entry name" value="YVTN repeat-like/Quinoprotein amine dehydrogenase"/>
    <property type="match status" value="2"/>
</dbReference>
<sequence>MAGRREVPVDPQDGPVAEFAYGLRKLRTEAGGPTYRELARTAGYSVSTLAQAAAGRDLPSLKVALAYARACGGDAGEWEARWRSAAAAVRECAADAVEEAAPYRGLARYETSDSGAFFGRDRVTGDVLGLLARRRLAMVFGPSGSGKTSLLRAAVIPALRGESTRPRPEAGALREAEAVRQPREPKAPKTLKAPRALKGIRILTPGDRPARTHGHLLLPVGDELTGDELTGAGRARAGSAGAGRAGAGPAGDTLVIVDQFEEIFTLCQDPEERDAFIRLLLTAREPASRLRVLCAVRADFYRHCAEHPDLAEALRDAHLPLPPMTPAELRETIVRPAATAGLLVERELTARLVDTVTGRPGALPLLSHALLETWHRRRGRVLTVAGYEEAGGLDGAVARTAEDLHSALAPARQEALRHLLLRLVAPGADGVPDTRRPLTGGELDALTASADDRNSVELLVRARLATLDDGCLELAHEALLTAWPRLRGWIDEARDRLRVHRALTDAAHAWAALDRDPGALYRGTRLASAEEHLAPGRLTHLERAFLAAGVRARADEQRAAARTARRVTRARGVLAVGAVLALLAGALVWEQDRARDRERVRDEARRVASLADSLRASDPTTSMRLALASHTVADLPETRAALMTAATQKEEGFFTDPDPGADPEARYLLTRDGETLVRIGARQIVTWDVDSHRRTGIYPGVGGLARRSPGIDDGRLVVLAGAPELTLWDVRAGRIRGEVEGSYGGQLGAGGRTVLAQVTDGGRELFRLRAVDSPRTLWQTAPAGGFDSAAVAVSPDDRLVAVCEDGRGIRLWDVRAGRPLPAPWAPRSARYTCGPKSLSFTADGGRLIHRHPDAMRIWDLATGRMIAKNGQPGTRRLQVSEDGRYVVGTGESEILVWRSADQDEPDMRYPLRGESPEELRIDPDKRQVRYLTGRSVRTLSLDGVVAPGPDRPYEQRLLSPDGRTLASARLTRAPGRLRFRLSATPATAGTPATVETPATVGSGGGGARADRTEPCPPVGPAPANCPIAMAFNADGRFFAYGTQSLRSGRTTETFVVVDVRTRRTTATIRRTVEGLAPALSVRGLAFVPGRSSLLVSRERAERAPAEEWDLTTRRPIRSHPGLAGDLYPSRDGRFVMSVTGSRLDLGSGMVTHTPLTHENTTTLAHSPDGRYLASGDGAGRVTLWDASTHRRRAVLPTRAGESSGAVRELAFSPDGRTLAAAQSADTVLLWDLDSFRQLGVPLSSGHDIASLAFGPGSDTLRIAHGGGSVRTYPLAPRRLTVRVCARVGTGLTGEEWRTHLPDIPYRPGCPTPDD</sequence>